<evidence type="ECO:0000256" key="2">
    <source>
        <dbReference type="ARBA" id="ARBA00010157"/>
    </source>
</evidence>
<reference evidence="11" key="3">
    <citation type="submission" date="2023-03" db="EMBL/GenBank/DDBJ databases">
        <title>Draft genome sequence of a Mycolicibacterium mageritense strain H4_3_1 isolated from a hybrid biological-inorganic system reactor.</title>
        <authorList>
            <person name="Feng X."/>
            <person name="Kazama D."/>
            <person name="Sato K."/>
            <person name="Kobayashi H."/>
        </authorList>
    </citation>
    <scope>NUCLEOTIDE SEQUENCE</scope>
    <source>
        <strain evidence="11">H4_3_1</strain>
    </source>
</reference>
<dbReference type="SUPFAM" id="SSF82866">
    <property type="entry name" value="Multidrug efflux transporter AcrB transmembrane domain"/>
    <property type="match status" value="2"/>
</dbReference>
<evidence type="ECO:0000313" key="12">
    <source>
        <dbReference type="Proteomes" id="UP000465622"/>
    </source>
</evidence>
<dbReference type="EMBL" id="AP022567">
    <property type="protein sequence ID" value="BBX32274.1"/>
    <property type="molecule type" value="Genomic_DNA"/>
</dbReference>
<keyword evidence="5 8" id="KW-1133">Transmembrane helix</keyword>
<feature type="transmembrane region" description="Helical" evidence="8">
    <location>
        <begin position="329"/>
        <end position="350"/>
    </location>
</feature>
<dbReference type="Gene3D" id="1.20.1640.10">
    <property type="entry name" value="Multidrug efflux transporter AcrB transmembrane domain"/>
    <property type="match status" value="2"/>
</dbReference>
<comment type="subcellular location">
    <subcellularLocation>
        <location evidence="1">Cell membrane</location>
        <topology evidence="1">Multi-pass membrane protein</topology>
    </subcellularLocation>
</comment>
<sequence>MTKNTHAHPRRPLVAHSLRIFAIPVILFWVAFAVVVNVIAPQLEIVGEEHSAPMAPEDAPSMIAMHRMGGNFKEFDSNSTVMVVVEGQQALGPDAHRYYDEIIRKLREDPEHIQHIQDFWGDTLTAAGAQSADGKASYVMLNLAGQQGQTLANEGVQKVRDIIKDTPAPPGVQAYVAGPAALTDDMHVIGNASLGQITLYTLVAIAVMLLIVYRSIRTTLVQLLLTAIGLLSSRGLISVLATHDVFGLTTFAGNILTMLAIAAATDYGIFLFGRYREARGAGEEREDAYYTTFKSVAPVIIGSGLTIAGATYCLSFARLPYFSTMGAPVAIGMIVVVASSVTMGPAVLFLGSKVGLYEAKKPPKGRFWRKVGTAVVRWPAPILVASSFIVLIGVVAVPGYKPAYNDRWYLPADAPVNIGFASADRHFTQARMNPDILLVEADHDMRNPADMLVLDRVAKNVLRTEGIAMVQSITRPLGIPIQHSSIPFQTAIQGQTQNLNLPFQRDQLANQLKMVDAMNVSISILEEQYQLSLQQTKLTQDSAAKSQEILDVTKKLRDSIANFDDQFRPLRNYFYWEPHCFDIPMCAAARSVFDSLDGIDELTDKTASVQVNTDQLADLAPKLTALLPQTIASMKTSRDLSLASYNSQKALLDQMQAMNDTALAMGQSFDEAKNDDLFYLPPEAFQNPDFERGLKMFLSPDGKSARMFITHQSDPATPEGIARVNAERTAAQEGLKMSSLSDAKIYLGGVAATYKDMSDGARYDLMIAVVSALTLIFMIMLILTRSAVAALVIVGTAASSIAASFGISVLLWQDLFGIHVHWLVMLMSVIILLAVGSDYNLLLVSRFKDEIYAGLKTGIVRSMAGTGGVVTSAGLVFAATMAAMLGSELVVLAQMGSTIAIGLLLDTLIVRSLLMPSIATLLGRWFWWPQVVYPRGDNQFRKPQPQRRDDDEDTAAIPVPS</sequence>
<feature type="transmembrane region" description="Helical" evidence="8">
    <location>
        <begin position="371"/>
        <end position="397"/>
    </location>
</feature>
<organism evidence="11 13">
    <name type="scientific">Mycolicibacterium mageritense</name>
    <name type="common">Mycobacterium mageritense</name>
    <dbReference type="NCBI Taxonomy" id="53462"/>
    <lineage>
        <taxon>Bacteria</taxon>
        <taxon>Bacillati</taxon>
        <taxon>Actinomycetota</taxon>
        <taxon>Actinomycetes</taxon>
        <taxon>Mycobacteriales</taxon>
        <taxon>Mycobacteriaceae</taxon>
        <taxon>Mycolicibacterium</taxon>
    </lineage>
</organism>
<feature type="transmembrane region" description="Helical" evidence="8">
    <location>
        <begin position="296"/>
        <end position="317"/>
    </location>
</feature>
<keyword evidence="6 8" id="KW-0472">Membrane</keyword>
<dbReference type="FunFam" id="1.20.1640.10:FF:000020">
    <property type="entry name" value="Transmembrane transport protein MmpL10"/>
    <property type="match status" value="1"/>
</dbReference>
<dbReference type="Pfam" id="PF03176">
    <property type="entry name" value="MMPL"/>
    <property type="match status" value="2"/>
</dbReference>
<name>A0AAI8TV02_MYCME</name>
<reference evidence="10 12" key="1">
    <citation type="journal article" date="2019" name="Emerg. Microbes Infect.">
        <title>Comprehensive subspecies identification of 175 nontuberculous mycobacteria species based on 7547 genomic profiles.</title>
        <authorList>
            <person name="Matsumoto Y."/>
            <person name="Kinjo T."/>
            <person name="Motooka D."/>
            <person name="Nabeya D."/>
            <person name="Jung N."/>
            <person name="Uechi K."/>
            <person name="Horii T."/>
            <person name="Iida T."/>
            <person name="Fujita J."/>
            <person name="Nakamura S."/>
        </authorList>
    </citation>
    <scope>NUCLEOTIDE SEQUENCE [LARGE SCALE GENOMIC DNA]</scope>
    <source>
        <strain evidence="10 12">JCM 12375</strain>
    </source>
</reference>
<evidence type="ECO:0000256" key="4">
    <source>
        <dbReference type="ARBA" id="ARBA00022692"/>
    </source>
</evidence>
<evidence type="ECO:0000256" key="8">
    <source>
        <dbReference type="SAM" id="Phobius"/>
    </source>
</evidence>
<keyword evidence="12" id="KW-1185">Reference proteome</keyword>
<feature type="transmembrane region" description="Helical" evidence="8">
    <location>
        <begin position="891"/>
        <end position="914"/>
    </location>
</feature>
<feature type="transmembrane region" description="Helical" evidence="8">
    <location>
        <begin position="220"/>
        <end position="243"/>
    </location>
</feature>
<keyword evidence="3" id="KW-1003">Cell membrane</keyword>
<feature type="domain" description="Membrane transport protein MMPL" evidence="9">
    <location>
        <begin position="54"/>
        <end position="382"/>
    </location>
</feature>
<feature type="transmembrane region" description="Helical" evidence="8">
    <location>
        <begin position="194"/>
        <end position="213"/>
    </location>
</feature>
<dbReference type="Proteomes" id="UP000465622">
    <property type="component" value="Chromosome"/>
</dbReference>
<dbReference type="NCBIfam" id="TIGR00833">
    <property type="entry name" value="actII"/>
    <property type="match status" value="1"/>
</dbReference>
<dbReference type="RefSeq" id="WP_036433187.1">
    <property type="nucleotide sequence ID" value="NZ_AP022567.1"/>
</dbReference>
<feature type="region of interest" description="Disordered" evidence="7">
    <location>
        <begin position="938"/>
        <end position="961"/>
    </location>
</feature>
<feature type="transmembrane region" description="Helical" evidence="8">
    <location>
        <begin position="790"/>
        <end position="812"/>
    </location>
</feature>
<gene>
    <name evidence="11" type="primary">mmpL4_6</name>
    <name evidence="11" type="ORF">hbim_02983</name>
    <name evidence="10" type="ORF">MMAGJ_15560</name>
</gene>
<dbReference type="InterPro" id="IPR004707">
    <property type="entry name" value="MmpL_fam"/>
</dbReference>
<evidence type="ECO:0000313" key="10">
    <source>
        <dbReference type="EMBL" id="BBX32274.1"/>
    </source>
</evidence>
<dbReference type="EMBL" id="AP027452">
    <property type="protein sequence ID" value="BDY29047.1"/>
    <property type="molecule type" value="Genomic_DNA"/>
</dbReference>
<evidence type="ECO:0000313" key="11">
    <source>
        <dbReference type="EMBL" id="BDY29047.1"/>
    </source>
</evidence>
<evidence type="ECO:0000256" key="5">
    <source>
        <dbReference type="ARBA" id="ARBA00022989"/>
    </source>
</evidence>
<feature type="transmembrane region" description="Helical" evidence="8">
    <location>
        <begin position="255"/>
        <end position="275"/>
    </location>
</feature>
<dbReference type="InterPro" id="IPR004869">
    <property type="entry name" value="MMPL_dom"/>
</dbReference>
<evidence type="ECO:0000313" key="13">
    <source>
        <dbReference type="Proteomes" id="UP001241092"/>
    </source>
</evidence>
<feature type="transmembrane region" description="Helical" evidence="8">
    <location>
        <begin position="818"/>
        <end position="842"/>
    </location>
</feature>
<comment type="similarity">
    <text evidence="2">Belongs to the resistance-nodulation-cell division (RND) (TC 2.A.6) family. MmpL subfamily.</text>
</comment>
<feature type="transmembrane region" description="Helical" evidence="8">
    <location>
        <begin position="863"/>
        <end position="885"/>
    </location>
</feature>
<protein>
    <submittedName>
        <fullName evidence="10">Membrane protein</fullName>
    </submittedName>
    <submittedName>
        <fullName evidence="11">Siderophore exporter MmpL4</fullName>
    </submittedName>
</protein>
<feature type="transmembrane region" description="Helical" evidence="8">
    <location>
        <begin position="765"/>
        <end position="783"/>
    </location>
</feature>
<evidence type="ECO:0000259" key="9">
    <source>
        <dbReference type="Pfam" id="PF03176"/>
    </source>
</evidence>
<proteinExistence type="inferred from homology"/>
<keyword evidence="4 8" id="KW-0812">Transmembrane</keyword>
<feature type="transmembrane region" description="Helical" evidence="8">
    <location>
        <begin position="20"/>
        <end position="40"/>
    </location>
</feature>
<dbReference type="InterPro" id="IPR050545">
    <property type="entry name" value="Mycobact_MmpL"/>
</dbReference>
<dbReference type="AlphaFoldDB" id="A0AAI8TV02"/>
<evidence type="ECO:0000256" key="1">
    <source>
        <dbReference type="ARBA" id="ARBA00004651"/>
    </source>
</evidence>
<dbReference type="GO" id="GO:0005886">
    <property type="term" value="C:plasma membrane"/>
    <property type="evidence" value="ECO:0007669"/>
    <property type="project" value="UniProtKB-SubCell"/>
</dbReference>
<reference evidence="10" key="2">
    <citation type="submission" date="2020-02" db="EMBL/GenBank/DDBJ databases">
        <authorList>
            <person name="Matsumoto Y."/>
            <person name="Kinjo T."/>
            <person name="Motooka D."/>
            <person name="Nabeya D."/>
            <person name="Jung N."/>
            <person name="Uechi K."/>
            <person name="Horii T."/>
            <person name="Iida T."/>
            <person name="Fujita J."/>
            <person name="Nakamura S."/>
        </authorList>
    </citation>
    <scope>NUCLEOTIDE SEQUENCE</scope>
    <source>
        <strain evidence="10">JCM 12375</strain>
    </source>
</reference>
<evidence type="ECO:0000256" key="3">
    <source>
        <dbReference type="ARBA" id="ARBA00022475"/>
    </source>
</evidence>
<evidence type="ECO:0000256" key="7">
    <source>
        <dbReference type="SAM" id="MobiDB-lite"/>
    </source>
</evidence>
<feature type="domain" description="Membrane transport protein MMPL" evidence="9">
    <location>
        <begin position="602"/>
        <end position="931"/>
    </location>
</feature>
<evidence type="ECO:0000256" key="6">
    <source>
        <dbReference type="ARBA" id="ARBA00023136"/>
    </source>
</evidence>
<dbReference type="PANTHER" id="PTHR33406:SF6">
    <property type="entry name" value="MEMBRANE PROTEIN YDGH-RELATED"/>
    <property type="match status" value="1"/>
</dbReference>
<dbReference type="Proteomes" id="UP001241092">
    <property type="component" value="Chromosome"/>
</dbReference>
<accession>A0AAI8TV02</accession>
<dbReference type="PANTHER" id="PTHR33406">
    <property type="entry name" value="MEMBRANE PROTEIN MJ1562-RELATED"/>
    <property type="match status" value="1"/>
</dbReference>